<comment type="similarity">
    <text evidence="1">Belongs to the NAD(P)-dependent epimerase/dehydratase family.</text>
</comment>
<name>A0A1F2WLG6_9ACTN</name>
<dbReference type="EMBL" id="MELK01000030">
    <property type="protein sequence ID" value="OFW57720.1"/>
    <property type="molecule type" value="Genomic_DNA"/>
</dbReference>
<evidence type="ECO:0000313" key="3">
    <source>
        <dbReference type="EMBL" id="OFW57720.1"/>
    </source>
</evidence>
<sequence length="316" mass="34613">MRIVVTGGAGFIGSNLVDALLEAGHEVNVVDNLSTGKFDNLFRVKDAAKENRFNFFHMDIRDDSLAAAFRGKDIDAVIHLAAQIDVRYSVKHPVVDADVNVLGTLNVLEMAAQSGVTRFVNTSSGGCVYGEPDSLPVAETAGRFPDSPYGVSKNVAEEYIRYYERSRGISSCTLALSNVYGPRQNASGEAGVVAIFIGKMLAGEDCAIFGSGEQTRDFVFVEDVVRAYVAALEKGEGKFINIGTSLQTSINELYKRIAELLDVEPDPQYLPAREGELDHIALNADKANRILSWKPELSLDQGLARTVEWYRQNLRR</sequence>
<evidence type="ECO:0000256" key="1">
    <source>
        <dbReference type="ARBA" id="ARBA00007637"/>
    </source>
</evidence>
<dbReference type="SUPFAM" id="SSF51735">
    <property type="entry name" value="NAD(P)-binding Rossmann-fold domains"/>
    <property type="match status" value="1"/>
</dbReference>
<accession>A0A1F2WLG6</accession>
<feature type="domain" description="NAD-dependent epimerase/dehydratase" evidence="2">
    <location>
        <begin position="3"/>
        <end position="243"/>
    </location>
</feature>
<dbReference type="Gene3D" id="3.40.50.720">
    <property type="entry name" value="NAD(P)-binding Rossmann-like Domain"/>
    <property type="match status" value="1"/>
</dbReference>
<gene>
    <name evidence="3" type="ORF">A2Y75_08245</name>
</gene>
<dbReference type="STRING" id="1797197.A2Y75_08245"/>
<dbReference type="Proteomes" id="UP000177876">
    <property type="component" value="Unassembled WGS sequence"/>
</dbReference>
<evidence type="ECO:0000313" key="4">
    <source>
        <dbReference type="Proteomes" id="UP000177876"/>
    </source>
</evidence>
<comment type="caution">
    <text evidence="3">The sequence shown here is derived from an EMBL/GenBank/DDBJ whole genome shotgun (WGS) entry which is preliminary data.</text>
</comment>
<dbReference type="PANTHER" id="PTHR43000">
    <property type="entry name" value="DTDP-D-GLUCOSE 4,6-DEHYDRATASE-RELATED"/>
    <property type="match status" value="1"/>
</dbReference>
<dbReference type="InterPro" id="IPR036291">
    <property type="entry name" value="NAD(P)-bd_dom_sf"/>
</dbReference>
<reference evidence="3 4" key="1">
    <citation type="journal article" date="2016" name="Nat. Commun.">
        <title>Thousands of microbial genomes shed light on interconnected biogeochemical processes in an aquifer system.</title>
        <authorList>
            <person name="Anantharaman K."/>
            <person name="Brown C.T."/>
            <person name="Hug L.A."/>
            <person name="Sharon I."/>
            <person name="Castelle C.J."/>
            <person name="Probst A.J."/>
            <person name="Thomas B.C."/>
            <person name="Singh A."/>
            <person name="Wilkins M.J."/>
            <person name="Karaoz U."/>
            <person name="Brodie E.L."/>
            <person name="Williams K.H."/>
            <person name="Hubbard S.S."/>
            <person name="Banfield J.F."/>
        </authorList>
    </citation>
    <scope>NUCLEOTIDE SEQUENCE [LARGE SCALE GENOMIC DNA]</scope>
</reference>
<dbReference type="Pfam" id="PF01370">
    <property type="entry name" value="Epimerase"/>
    <property type="match status" value="1"/>
</dbReference>
<dbReference type="InterPro" id="IPR001509">
    <property type="entry name" value="Epimerase_deHydtase"/>
</dbReference>
<proteinExistence type="inferred from homology"/>
<dbReference type="AlphaFoldDB" id="A0A1F2WLG6"/>
<evidence type="ECO:0000259" key="2">
    <source>
        <dbReference type="Pfam" id="PF01370"/>
    </source>
</evidence>
<organism evidence="3 4">
    <name type="scientific">Candidatus Solincola sediminis</name>
    <dbReference type="NCBI Taxonomy" id="1797199"/>
    <lineage>
        <taxon>Bacteria</taxon>
        <taxon>Bacillati</taxon>
        <taxon>Actinomycetota</taxon>
        <taxon>Candidatus Geothermincolia</taxon>
        <taxon>Candidatus Geothermincolales</taxon>
        <taxon>Candidatus Geothermincolaceae</taxon>
        <taxon>Candidatus Solincola</taxon>
    </lineage>
</organism>
<protein>
    <recommendedName>
        <fullName evidence="2">NAD-dependent epimerase/dehydratase domain-containing protein</fullName>
    </recommendedName>
</protein>